<evidence type="ECO:0000313" key="8">
    <source>
        <dbReference type="Proteomes" id="UP000549913"/>
    </source>
</evidence>
<dbReference type="InterPro" id="IPR007016">
    <property type="entry name" value="O-antigen_ligase-rel_domated"/>
</dbReference>
<feature type="transmembrane region" description="Helical" evidence="5">
    <location>
        <begin position="326"/>
        <end position="349"/>
    </location>
</feature>
<evidence type="ECO:0000259" key="6">
    <source>
        <dbReference type="Pfam" id="PF04932"/>
    </source>
</evidence>
<feature type="transmembrane region" description="Helical" evidence="5">
    <location>
        <begin position="103"/>
        <end position="120"/>
    </location>
</feature>
<keyword evidence="2 5" id="KW-0812">Transmembrane</keyword>
<dbReference type="RefSeq" id="WP_179546315.1">
    <property type="nucleotide sequence ID" value="NZ_BSEW01000001.1"/>
</dbReference>
<evidence type="ECO:0000313" key="7">
    <source>
        <dbReference type="EMBL" id="NYD68882.1"/>
    </source>
</evidence>
<accession>A0A852S936</accession>
<dbReference type="EMBL" id="JACCBM010000001">
    <property type="protein sequence ID" value="NYD68882.1"/>
    <property type="molecule type" value="Genomic_DNA"/>
</dbReference>
<dbReference type="PANTHER" id="PTHR37422">
    <property type="entry name" value="TEICHURONIC ACID BIOSYNTHESIS PROTEIN TUAE"/>
    <property type="match status" value="1"/>
</dbReference>
<protein>
    <recommendedName>
        <fullName evidence="6">O-antigen ligase-related domain-containing protein</fullName>
    </recommendedName>
</protein>
<feature type="transmembrane region" description="Helical" evidence="5">
    <location>
        <begin position="370"/>
        <end position="397"/>
    </location>
</feature>
<keyword evidence="8" id="KW-1185">Reference proteome</keyword>
<feature type="transmembrane region" description="Helical" evidence="5">
    <location>
        <begin position="132"/>
        <end position="156"/>
    </location>
</feature>
<feature type="transmembrane region" description="Helical" evidence="5">
    <location>
        <begin position="73"/>
        <end position="91"/>
    </location>
</feature>
<evidence type="ECO:0000256" key="1">
    <source>
        <dbReference type="ARBA" id="ARBA00004141"/>
    </source>
</evidence>
<sequence length="433" mass="46382">MSTIIAIVVAFLGALSFSAIGVTITLSAIIVIALFGLPRSNLLGFAGLNAPIAMSAMVIVGIVALFGRKGKSFPFAFVPLIAYLLVLMILGWTNVTDSTWSSFNGYVVAALAFGVGLYLANRHQESPRFDRWFIFFCFAAAVFQTLVAVLQTQGVMLFPSESTTTEFTVGRASGSFGHPGNLGKAMIFVVVLALPVTRSVDAIARRLAILTIIVCLIPVGLSVSRTNFVVMAMVLVLWALLLPRSSKLGGRLAILGIVGVVGFLFLDQFIVRLTEDPAGGARDHLAAVALKHIPDNLLIGVGPGNYIPYFGQFDALTGSGWPVHNMFLLALAELGLAGAVLLFFPSIVFSVRAIPAFRRTDERGSYSRALVLMTLAVSVVGLTSWGMLGGSLLYLWFFTLGYLARRAFGKADTSNPEVITTSAVLRTRDHLAR</sequence>
<evidence type="ECO:0000256" key="5">
    <source>
        <dbReference type="SAM" id="Phobius"/>
    </source>
</evidence>
<feature type="transmembrane region" description="Helical" evidence="5">
    <location>
        <begin position="252"/>
        <end position="271"/>
    </location>
</feature>
<feature type="transmembrane region" description="Helical" evidence="5">
    <location>
        <begin position="42"/>
        <end position="66"/>
    </location>
</feature>
<evidence type="ECO:0000256" key="3">
    <source>
        <dbReference type="ARBA" id="ARBA00022989"/>
    </source>
</evidence>
<keyword evidence="4 5" id="KW-0472">Membrane</keyword>
<feature type="transmembrane region" description="Helical" evidence="5">
    <location>
        <begin position="227"/>
        <end position="243"/>
    </location>
</feature>
<dbReference type="GO" id="GO:0016020">
    <property type="term" value="C:membrane"/>
    <property type="evidence" value="ECO:0007669"/>
    <property type="project" value="UniProtKB-SubCell"/>
</dbReference>
<dbReference type="AlphaFoldDB" id="A0A852S936"/>
<organism evidence="7 8">
    <name type="scientific">Herbiconiux flava</name>
    <dbReference type="NCBI Taxonomy" id="881268"/>
    <lineage>
        <taxon>Bacteria</taxon>
        <taxon>Bacillati</taxon>
        <taxon>Actinomycetota</taxon>
        <taxon>Actinomycetes</taxon>
        <taxon>Micrococcales</taxon>
        <taxon>Microbacteriaceae</taxon>
        <taxon>Herbiconiux</taxon>
    </lineage>
</organism>
<evidence type="ECO:0000256" key="2">
    <source>
        <dbReference type="ARBA" id="ARBA00022692"/>
    </source>
</evidence>
<proteinExistence type="predicted"/>
<comment type="caution">
    <text evidence="7">The sequence shown here is derived from an EMBL/GenBank/DDBJ whole genome shotgun (WGS) entry which is preliminary data.</text>
</comment>
<dbReference type="PANTHER" id="PTHR37422:SF13">
    <property type="entry name" value="LIPOPOLYSACCHARIDE BIOSYNTHESIS PROTEIN PA4999-RELATED"/>
    <property type="match status" value="1"/>
</dbReference>
<feature type="transmembrane region" description="Helical" evidence="5">
    <location>
        <begin position="203"/>
        <end position="221"/>
    </location>
</feature>
<dbReference type="InterPro" id="IPR051533">
    <property type="entry name" value="WaaL-like"/>
</dbReference>
<dbReference type="Pfam" id="PF04932">
    <property type="entry name" value="Wzy_C"/>
    <property type="match status" value="1"/>
</dbReference>
<feature type="transmembrane region" description="Helical" evidence="5">
    <location>
        <begin position="176"/>
        <end position="196"/>
    </location>
</feature>
<feature type="domain" description="O-antigen ligase-related" evidence="6">
    <location>
        <begin position="211"/>
        <end position="343"/>
    </location>
</feature>
<feature type="transmembrane region" description="Helical" evidence="5">
    <location>
        <begin position="7"/>
        <end position="36"/>
    </location>
</feature>
<evidence type="ECO:0000256" key="4">
    <source>
        <dbReference type="ARBA" id="ARBA00023136"/>
    </source>
</evidence>
<gene>
    <name evidence="7" type="ORF">BJ984_000040</name>
</gene>
<reference evidence="7 8" key="1">
    <citation type="submission" date="2020-07" db="EMBL/GenBank/DDBJ databases">
        <title>Sequencing the genomes of 1000 actinobacteria strains.</title>
        <authorList>
            <person name="Klenk H.-P."/>
        </authorList>
    </citation>
    <scope>NUCLEOTIDE SEQUENCE [LARGE SCALE GENOMIC DNA]</scope>
    <source>
        <strain evidence="7 8">DSM 26474</strain>
    </source>
</reference>
<dbReference type="Proteomes" id="UP000549913">
    <property type="component" value="Unassembled WGS sequence"/>
</dbReference>
<keyword evidence="3 5" id="KW-1133">Transmembrane helix</keyword>
<name>A0A852S936_9MICO</name>
<comment type="subcellular location">
    <subcellularLocation>
        <location evidence="1">Membrane</location>
        <topology evidence="1">Multi-pass membrane protein</topology>
    </subcellularLocation>
</comment>